<evidence type="ECO:0000256" key="1">
    <source>
        <dbReference type="ARBA" id="ARBA00009437"/>
    </source>
</evidence>
<keyword evidence="5" id="KW-0804">Transcription</keyword>
<evidence type="ECO:0000256" key="4">
    <source>
        <dbReference type="ARBA" id="ARBA00023125"/>
    </source>
</evidence>
<dbReference type="InterPro" id="IPR005119">
    <property type="entry name" value="LysR_subst-bd"/>
</dbReference>
<dbReference type="CDD" id="cd08459">
    <property type="entry name" value="PBP2_DntR_NahR_LinR_like"/>
    <property type="match status" value="1"/>
</dbReference>
<dbReference type="GO" id="GO:0003677">
    <property type="term" value="F:DNA binding"/>
    <property type="evidence" value="ECO:0007669"/>
    <property type="project" value="UniProtKB-KW"/>
</dbReference>
<protein>
    <submittedName>
        <fullName evidence="7">LysR family transcriptional regulator</fullName>
    </submittedName>
</protein>
<keyword evidence="3" id="KW-0805">Transcription regulation</keyword>
<dbReference type="PATRIC" id="fig|270351.6.peg.3144"/>
<evidence type="ECO:0000313" key="8">
    <source>
        <dbReference type="Proteomes" id="UP000035929"/>
    </source>
</evidence>
<keyword evidence="2" id="KW-0536">Nodulation</keyword>
<dbReference type="Gene3D" id="3.40.190.10">
    <property type="entry name" value="Periplasmic binding protein-like II"/>
    <property type="match status" value="2"/>
</dbReference>
<gene>
    <name evidence="7" type="ORF">VP06_25345</name>
</gene>
<dbReference type="EMBL" id="LABX01000214">
    <property type="protein sequence ID" value="KMO29137.1"/>
    <property type="molecule type" value="Genomic_DNA"/>
</dbReference>
<feature type="domain" description="HTH lysR-type" evidence="6">
    <location>
        <begin position="6"/>
        <end position="63"/>
    </location>
</feature>
<evidence type="ECO:0000313" key="7">
    <source>
        <dbReference type="EMBL" id="KMO29137.1"/>
    </source>
</evidence>
<dbReference type="PRINTS" id="PR00039">
    <property type="entry name" value="HTHLYSR"/>
</dbReference>
<dbReference type="Pfam" id="PF03466">
    <property type="entry name" value="LysR_substrate"/>
    <property type="match status" value="1"/>
</dbReference>
<evidence type="ECO:0000256" key="2">
    <source>
        <dbReference type="ARBA" id="ARBA00022458"/>
    </source>
</evidence>
<comment type="similarity">
    <text evidence="1">Belongs to the LysR transcriptional regulatory family.</text>
</comment>
<dbReference type="InterPro" id="IPR000847">
    <property type="entry name" value="LysR_HTH_N"/>
</dbReference>
<dbReference type="GO" id="GO:0003700">
    <property type="term" value="F:DNA-binding transcription factor activity"/>
    <property type="evidence" value="ECO:0007669"/>
    <property type="project" value="InterPro"/>
</dbReference>
<dbReference type="InterPro" id="IPR050389">
    <property type="entry name" value="LysR-type_TF"/>
</dbReference>
<dbReference type="Gene3D" id="1.10.10.10">
    <property type="entry name" value="Winged helix-like DNA-binding domain superfamily/Winged helix DNA-binding domain"/>
    <property type="match status" value="1"/>
</dbReference>
<dbReference type="OrthoDB" id="8455878at2"/>
<dbReference type="Pfam" id="PF00126">
    <property type="entry name" value="HTH_1"/>
    <property type="match status" value="1"/>
</dbReference>
<evidence type="ECO:0000256" key="5">
    <source>
        <dbReference type="ARBA" id="ARBA00023163"/>
    </source>
</evidence>
<organism evidence="7 8">
    <name type="scientific">Methylobacterium aquaticum</name>
    <dbReference type="NCBI Taxonomy" id="270351"/>
    <lineage>
        <taxon>Bacteria</taxon>
        <taxon>Pseudomonadati</taxon>
        <taxon>Pseudomonadota</taxon>
        <taxon>Alphaproteobacteria</taxon>
        <taxon>Hyphomicrobiales</taxon>
        <taxon>Methylobacteriaceae</taxon>
        <taxon>Methylobacterium</taxon>
    </lineage>
</organism>
<accession>A0A0J6S699</accession>
<dbReference type="SUPFAM" id="SSF53850">
    <property type="entry name" value="Periplasmic binding protein-like II"/>
    <property type="match status" value="1"/>
</dbReference>
<dbReference type="AlphaFoldDB" id="A0A0J6S699"/>
<evidence type="ECO:0000259" key="6">
    <source>
        <dbReference type="PROSITE" id="PS50931"/>
    </source>
</evidence>
<proteinExistence type="inferred from homology"/>
<dbReference type="PANTHER" id="PTHR30118:SF15">
    <property type="entry name" value="TRANSCRIPTIONAL REGULATORY PROTEIN"/>
    <property type="match status" value="1"/>
</dbReference>
<sequence length="317" mass="35810">MDIRRLDLNLLLMLDVLERERNLSAAARRLGMSQPVASANLAKLRAFFGDQLFLRTGRGMRPTPFLEEIIGPVRAVMEAIDRDILRKPTFDAARSERVFTVTTSDIGVLVFVPPLLRCLRAQAPKASLRCVTMHHRELGDALDRGDVDVAIGYFPDLSSPSIAEDDLVEHPFTCIVRQDHPTIGSTLSLEQFLAADHLVVNEQGRSQEIVERRMRELRLERRVLLQMNHFMSVPQLIANSDMVAIVPASLGAWYAGAGLKMVPPPFAVPDIRLKQFWHRRRENDPAIRWLRGIINQQLRGRDPLLAMTPNYAGLIDD</sequence>
<evidence type="ECO:0000256" key="3">
    <source>
        <dbReference type="ARBA" id="ARBA00023015"/>
    </source>
</evidence>
<name>A0A0J6S699_9HYPH</name>
<dbReference type="PANTHER" id="PTHR30118">
    <property type="entry name" value="HTH-TYPE TRANSCRIPTIONAL REGULATOR LEUO-RELATED"/>
    <property type="match status" value="1"/>
</dbReference>
<dbReference type="InterPro" id="IPR036390">
    <property type="entry name" value="WH_DNA-bd_sf"/>
</dbReference>
<dbReference type="SUPFAM" id="SSF46785">
    <property type="entry name" value="Winged helix' DNA-binding domain"/>
    <property type="match status" value="1"/>
</dbReference>
<dbReference type="RefSeq" id="WP_048466569.1">
    <property type="nucleotide sequence ID" value="NZ_JBNTQU010000015.1"/>
</dbReference>
<dbReference type="Proteomes" id="UP000035929">
    <property type="component" value="Unassembled WGS sequence"/>
</dbReference>
<dbReference type="InterPro" id="IPR036388">
    <property type="entry name" value="WH-like_DNA-bd_sf"/>
</dbReference>
<dbReference type="PROSITE" id="PS50931">
    <property type="entry name" value="HTH_LYSR"/>
    <property type="match status" value="1"/>
</dbReference>
<keyword evidence="4" id="KW-0238">DNA-binding</keyword>
<reference evidence="7 8" key="1">
    <citation type="submission" date="2015-03" db="EMBL/GenBank/DDBJ databases">
        <title>Genome sequencing of Methylobacterium aquaticum DSM16371 type strain.</title>
        <authorList>
            <person name="Chaudhry V."/>
            <person name="Patil P.B."/>
        </authorList>
    </citation>
    <scope>NUCLEOTIDE SEQUENCE [LARGE SCALE GENOMIC DNA]</scope>
    <source>
        <strain evidence="7 8">DSM 16371</strain>
    </source>
</reference>
<comment type="caution">
    <text evidence="7">The sequence shown here is derived from an EMBL/GenBank/DDBJ whole genome shotgun (WGS) entry which is preliminary data.</text>
</comment>